<dbReference type="PANTHER" id="PTHR28083">
    <property type="entry name" value="GOOD FOR FULL DBP5 ACTIVITY PROTEIN 2"/>
    <property type="match status" value="1"/>
</dbReference>
<feature type="compositionally biased region" description="Gly residues" evidence="2">
    <location>
        <begin position="380"/>
        <end position="399"/>
    </location>
</feature>
<evidence type="ECO:0000259" key="3">
    <source>
        <dbReference type="PROSITE" id="PS50158"/>
    </source>
</evidence>
<keyword evidence="1" id="KW-0862">Zinc</keyword>
<dbReference type="InterPro" id="IPR001878">
    <property type="entry name" value="Znf_CCHC"/>
</dbReference>
<keyword evidence="1" id="KW-0863">Zinc-finger</keyword>
<evidence type="ECO:0000313" key="5">
    <source>
        <dbReference type="Proteomes" id="UP000800040"/>
    </source>
</evidence>
<sequence length="520" mass="55865">MTTNFPPARLPGVAAPSAVTNTAINRDPALTALAQSFGKVSDLEVMRHCIGGKRVQNIPAIADAISNHIILICLDCEHWSNNTDETTEVGIGICARQDMLPFLASGNVGDHGENLMKQIKFILLRCIETSHLPCQNPNSRGVLGNRFGQGRFVTFAQARQLMYDLFIQPINNVQGVKGNHPIVVLGQDIGHDKNNLKAKAIAFDMEPIGTVVRYIDTQIMVRDAGYWKMPKNEQIGLKRLVQELWFEHSDPHTAANDAGRTLIAAFQIALGGHPCKHNTTKTMLEVANAIENHSVATFQSLGGVAKYCWKCGTVGHMKEECTASNLHCDECTEKKCKIAPGGDHVTAHCMCIATKKAVLRRETAAANRKSKNPKPAGRGNMAGRGNRGQYPRGGGGRGAGVPPQPPFPPSGPPPPPNFGGQMPPPFMNPGPQYYGAPPQYYTGQPPSWYGPPGGGQDGRGGPPFGLPGGYGPSGGGRGGPFGPRGCRGSVELGSLWGCGKIPPRSGIEIRIRWLEWSRCL</sequence>
<dbReference type="InterPro" id="IPR040151">
    <property type="entry name" value="Gfd2/YDR514C-like"/>
</dbReference>
<feature type="compositionally biased region" description="Low complexity" evidence="2">
    <location>
        <begin position="429"/>
        <end position="446"/>
    </location>
</feature>
<dbReference type="GO" id="GO:0008270">
    <property type="term" value="F:zinc ion binding"/>
    <property type="evidence" value="ECO:0007669"/>
    <property type="project" value="UniProtKB-KW"/>
</dbReference>
<evidence type="ECO:0000313" key="4">
    <source>
        <dbReference type="EMBL" id="KAF1828494.1"/>
    </source>
</evidence>
<organism evidence="4 5">
    <name type="scientific">Decorospora gaudefroyi</name>
    <dbReference type="NCBI Taxonomy" id="184978"/>
    <lineage>
        <taxon>Eukaryota</taxon>
        <taxon>Fungi</taxon>
        <taxon>Dikarya</taxon>
        <taxon>Ascomycota</taxon>
        <taxon>Pezizomycotina</taxon>
        <taxon>Dothideomycetes</taxon>
        <taxon>Pleosporomycetidae</taxon>
        <taxon>Pleosporales</taxon>
        <taxon>Pleosporineae</taxon>
        <taxon>Pleosporaceae</taxon>
        <taxon>Decorospora</taxon>
    </lineage>
</organism>
<dbReference type="GO" id="GO:0005634">
    <property type="term" value="C:nucleus"/>
    <property type="evidence" value="ECO:0007669"/>
    <property type="project" value="TreeGrafter"/>
</dbReference>
<feature type="compositionally biased region" description="Gly residues" evidence="2">
    <location>
        <begin position="451"/>
        <end position="482"/>
    </location>
</feature>
<keyword evidence="1" id="KW-0479">Metal-binding</keyword>
<feature type="domain" description="CCHC-type" evidence="3">
    <location>
        <begin position="308"/>
        <end position="321"/>
    </location>
</feature>
<dbReference type="EMBL" id="ML975539">
    <property type="protein sequence ID" value="KAF1828494.1"/>
    <property type="molecule type" value="Genomic_DNA"/>
</dbReference>
<dbReference type="AlphaFoldDB" id="A0A6A5K219"/>
<feature type="compositionally biased region" description="Pro residues" evidence="2">
    <location>
        <begin position="402"/>
        <end position="428"/>
    </location>
</feature>
<reference evidence="4" key="1">
    <citation type="submission" date="2020-01" db="EMBL/GenBank/DDBJ databases">
        <authorList>
            <consortium name="DOE Joint Genome Institute"/>
            <person name="Haridas S."/>
            <person name="Albert R."/>
            <person name="Binder M."/>
            <person name="Bloem J."/>
            <person name="Labutti K."/>
            <person name="Salamov A."/>
            <person name="Andreopoulos B."/>
            <person name="Baker S.E."/>
            <person name="Barry K."/>
            <person name="Bills G."/>
            <person name="Bluhm B.H."/>
            <person name="Cannon C."/>
            <person name="Castanera R."/>
            <person name="Culley D.E."/>
            <person name="Daum C."/>
            <person name="Ezra D."/>
            <person name="Gonzalez J.B."/>
            <person name="Henrissat B."/>
            <person name="Kuo A."/>
            <person name="Liang C."/>
            <person name="Lipzen A."/>
            <person name="Lutzoni F."/>
            <person name="Magnuson J."/>
            <person name="Mondo S."/>
            <person name="Nolan M."/>
            <person name="Ohm R."/>
            <person name="Pangilinan J."/>
            <person name="Park H.-J."/>
            <person name="Ramirez L."/>
            <person name="Alfaro M."/>
            <person name="Sun H."/>
            <person name="Tritt A."/>
            <person name="Yoshinaga Y."/>
            <person name="Zwiers L.-H."/>
            <person name="Turgeon B.G."/>
            <person name="Goodwin S.B."/>
            <person name="Spatafora J.W."/>
            <person name="Crous P.W."/>
            <person name="Grigoriev I.V."/>
        </authorList>
    </citation>
    <scope>NUCLEOTIDE SEQUENCE</scope>
    <source>
        <strain evidence="4">P77</strain>
    </source>
</reference>
<feature type="region of interest" description="Disordered" evidence="2">
    <location>
        <begin position="362"/>
        <end position="482"/>
    </location>
</feature>
<proteinExistence type="predicted"/>
<evidence type="ECO:0000256" key="2">
    <source>
        <dbReference type="SAM" id="MobiDB-lite"/>
    </source>
</evidence>
<evidence type="ECO:0000256" key="1">
    <source>
        <dbReference type="PROSITE-ProRule" id="PRU00047"/>
    </source>
</evidence>
<gene>
    <name evidence="4" type="ORF">BDW02DRAFT_615394</name>
</gene>
<protein>
    <recommendedName>
        <fullName evidence="3">CCHC-type domain-containing protein</fullName>
    </recommendedName>
</protein>
<dbReference type="GO" id="GO:0003676">
    <property type="term" value="F:nucleic acid binding"/>
    <property type="evidence" value="ECO:0007669"/>
    <property type="project" value="InterPro"/>
</dbReference>
<dbReference type="Proteomes" id="UP000800040">
    <property type="component" value="Unassembled WGS sequence"/>
</dbReference>
<dbReference type="OrthoDB" id="5953249at2759"/>
<accession>A0A6A5K219</accession>
<dbReference type="PANTHER" id="PTHR28083:SF1">
    <property type="entry name" value="GOOD FOR FULL DBP5 ACTIVITY PROTEIN 2"/>
    <property type="match status" value="1"/>
</dbReference>
<dbReference type="InterPro" id="IPR048519">
    <property type="entry name" value="Gfd2/YDR514C-like_C"/>
</dbReference>
<name>A0A6A5K219_9PLEO</name>
<dbReference type="Pfam" id="PF00098">
    <property type="entry name" value="zf-CCHC"/>
    <property type="match status" value="1"/>
</dbReference>
<dbReference type="Pfam" id="PF21762">
    <property type="entry name" value="DEDDh_C"/>
    <property type="match status" value="1"/>
</dbReference>
<dbReference type="PROSITE" id="PS50158">
    <property type="entry name" value="ZF_CCHC"/>
    <property type="match status" value="1"/>
</dbReference>
<keyword evidence="5" id="KW-1185">Reference proteome</keyword>